<organism evidence="2">
    <name type="scientific">Fagus sylvatica</name>
    <name type="common">Beechnut</name>
    <dbReference type="NCBI Taxonomy" id="28930"/>
    <lineage>
        <taxon>Eukaryota</taxon>
        <taxon>Viridiplantae</taxon>
        <taxon>Streptophyta</taxon>
        <taxon>Embryophyta</taxon>
        <taxon>Tracheophyta</taxon>
        <taxon>Spermatophyta</taxon>
        <taxon>Magnoliopsida</taxon>
        <taxon>eudicotyledons</taxon>
        <taxon>Gunneridae</taxon>
        <taxon>Pentapetalae</taxon>
        <taxon>rosids</taxon>
        <taxon>fabids</taxon>
        <taxon>Fagales</taxon>
        <taxon>Fagaceae</taxon>
        <taxon>Fagus</taxon>
    </lineage>
</organism>
<dbReference type="EMBL" id="OIVN01004531">
    <property type="protein sequence ID" value="SPD17909.1"/>
    <property type="molecule type" value="Genomic_DNA"/>
</dbReference>
<dbReference type="InterPro" id="IPR040256">
    <property type="entry name" value="At4g02000-like"/>
</dbReference>
<sequence length="762" mass="85328">MIPGAYEHAFFGSSMEEDADLSSDEDDKDEPPGDGEVVIKFSRELKQRIRDPWSSSLIVKVFGCSVGYVFLVNKLKNMWKVAGNFSCVDIEHYLSLRPWVPNFCASKASVSSVAIWVRLPELPVEYYHKDSLLKIDSGLGPVLRVDFNTAAGTRKRFARICVQLDLEQPLTHIIRVGKLKLVVVYEGIGLLCFHCGRIGHQTRVHGVRGMRDEGRISPDRAAGNGGQGRVFSGAAMKGRGRGFSDEEVKVNLQVGGFDWDLGSGLVRNSSSSPTRRMSQSPLPNRYGLVVRDKSILELPHGHLEDRWDSLSTTDTLSDIAGAAICPIFGGSLLCNTPRIRRKESLAISPNPLQLGRQSDITQTSSDNEMYPSVRVQDPLLGVEGEGIPRVSIHLEDDLKPLMGNVAGEGMELVGRVLNPCFRKALLDTLNINNPEILILTETRLGGDRAAELARSFPFDGFLCTNTIGFAGGIWILWKKEAVEVDHLCSTEQEIHASVKVRGSNSLWLLSAIYASPHRLDRVLANPDWRIFFPEALVTHLTRTHSNHCPVLLTHCPNIPCILPRHFRFESIWFCHVDLLSVVEKAWATPALNLSFTFAIFAALVSAWNKSKFGNIFHRKKRILARLNGVQCALTSNPSESLYRLEKSLREDYFIVLKLEEELWALKSRVGWVVEGDRNSKFFHTSTIVRRRANKIVRLRNSVGEWITDSELIRLHIQQGFVDLFSTSHHHPPSGFCLPMWAFRVSDQEALSLIAHGMSKMLK</sequence>
<dbReference type="AlphaFoldDB" id="A0A2N9I1K4"/>
<dbReference type="SUPFAM" id="SSF56219">
    <property type="entry name" value="DNase I-like"/>
    <property type="match status" value="1"/>
</dbReference>
<dbReference type="PANTHER" id="PTHR31286">
    <property type="entry name" value="GLYCINE-RICH CELL WALL STRUCTURAL PROTEIN 1.8-LIKE"/>
    <property type="match status" value="1"/>
</dbReference>
<evidence type="ECO:0000313" key="2">
    <source>
        <dbReference type="EMBL" id="SPD17909.1"/>
    </source>
</evidence>
<protein>
    <submittedName>
        <fullName evidence="2">Uncharacterized protein</fullName>
    </submittedName>
</protein>
<reference evidence="2" key="1">
    <citation type="submission" date="2018-02" db="EMBL/GenBank/DDBJ databases">
        <authorList>
            <person name="Cohen D.B."/>
            <person name="Kent A.D."/>
        </authorList>
    </citation>
    <scope>NUCLEOTIDE SEQUENCE</scope>
</reference>
<accession>A0A2N9I1K4</accession>
<feature type="region of interest" description="Disordered" evidence="1">
    <location>
        <begin position="14"/>
        <end position="34"/>
    </location>
</feature>
<feature type="compositionally biased region" description="Acidic residues" evidence="1">
    <location>
        <begin position="15"/>
        <end position="33"/>
    </location>
</feature>
<proteinExistence type="predicted"/>
<dbReference type="PANTHER" id="PTHR31286:SF99">
    <property type="entry name" value="DUF4283 DOMAIN-CONTAINING PROTEIN"/>
    <property type="match status" value="1"/>
</dbReference>
<name>A0A2N9I1K4_FAGSY</name>
<gene>
    <name evidence="2" type="ORF">FSB_LOCUS45791</name>
</gene>
<evidence type="ECO:0000256" key="1">
    <source>
        <dbReference type="SAM" id="MobiDB-lite"/>
    </source>
</evidence>
<dbReference type="InterPro" id="IPR036691">
    <property type="entry name" value="Endo/exonu/phosph_ase_sf"/>
</dbReference>